<proteinExistence type="predicted"/>
<gene>
    <name evidence="2" type="ORF">ACFSRZ_11920</name>
</gene>
<accession>A0ABW5LTF9</accession>
<dbReference type="InterPro" id="IPR002376">
    <property type="entry name" value="Formyl_transf_N"/>
</dbReference>
<evidence type="ECO:0000259" key="1">
    <source>
        <dbReference type="Pfam" id="PF00551"/>
    </source>
</evidence>
<sequence>MKIVFCGYGRAALECFYQLLSNYKVDRSNIIVFTHSSKGNEEFIRHLEVNNIKFSFESINKNHEKLSLFKPDYLLSVYYRFVVKKEILELVNYKAMNSHPSLLPAYRGVKSSVWAILNGEKYTGVSYHFMNDDIDDGKLILQKKISISQDDTAFSLYHKLISLFSKNFTEAFDLLKSGYEGFEQVGEATYYKRELPHGGMLKFEETTFDYAKRFVRAMYYPPFKGAFFIDSNEDKVEVLSLEELAQYKEKFKLYL</sequence>
<dbReference type="Gene3D" id="3.40.50.12230">
    <property type="match status" value="1"/>
</dbReference>
<dbReference type="Proteomes" id="UP001597508">
    <property type="component" value="Unassembled WGS sequence"/>
</dbReference>
<reference evidence="3" key="1">
    <citation type="journal article" date="2019" name="Int. J. Syst. Evol. Microbiol.">
        <title>The Global Catalogue of Microorganisms (GCM) 10K type strain sequencing project: providing services to taxonomists for standard genome sequencing and annotation.</title>
        <authorList>
            <consortium name="The Broad Institute Genomics Platform"/>
            <consortium name="The Broad Institute Genome Sequencing Center for Infectious Disease"/>
            <person name="Wu L."/>
            <person name="Ma J."/>
        </authorList>
    </citation>
    <scope>NUCLEOTIDE SEQUENCE [LARGE SCALE GENOMIC DNA]</scope>
    <source>
        <strain evidence="3">KCTC 52127</strain>
    </source>
</reference>
<dbReference type="InterPro" id="IPR036477">
    <property type="entry name" value="Formyl_transf_N_sf"/>
</dbReference>
<dbReference type="RefSeq" id="WP_379666794.1">
    <property type="nucleotide sequence ID" value="NZ_JBHULH010000008.1"/>
</dbReference>
<dbReference type="CDD" id="cd08369">
    <property type="entry name" value="FMT_core"/>
    <property type="match status" value="1"/>
</dbReference>
<dbReference type="PANTHER" id="PTHR11138:SF5">
    <property type="entry name" value="METHIONYL-TRNA FORMYLTRANSFERASE, MITOCHONDRIAL"/>
    <property type="match status" value="1"/>
</dbReference>
<dbReference type="PANTHER" id="PTHR11138">
    <property type="entry name" value="METHIONYL-TRNA FORMYLTRANSFERASE"/>
    <property type="match status" value="1"/>
</dbReference>
<evidence type="ECO:0000313" key="2">
    <source>
        <dbReference type="EMBL" id="MFD2568085.1"/>
    </source>
</evidence>
<keyword evidence="3" id="KW-1185">Reference proteome</keyword>
<evidence type="ECO:0000313" key="3">
    <source>
        <dbReference type="Proteomes" id="UP001597508"/>
    </source>
</evidence>
<name>A0ABW5LTF9_9FLAO</name>
<comment type="caution">
    <text evidence="2">The sequence shown here is derived from an EMBL/GenBank/DDBJ whole genome shotgun (WGS) entry which is preliminary data.</text>
</comment>
<feature type="domain" description="Formyl transferase N-terminal" evidence="1">
    <location>
        <begin position="50"/>
        <end position="163"/>
    </location>
</feature>
<organism evidence="2 3">
    <name type="scientific">Pseudotenacibaculum haliotis</name>
    <dbReference type="NCBI Taxonomy" id="1862138"/>
    <lineage>
        <taxon>Bacteria</taxon>
        <taxon>Pseudomonadati</taxon>
        <taxon>Bacteroidota</taxon>
        <taxon>Flavobacteriia</taxon>
        <taxon>Flavobacteriales</taxon>
        <taxon>Flavobacteriaceae</taxon>
        <taxon>Pseudotenacibaculum</taxon>
    </lineage>
</organism>
<dbReference type="Pfam" id="PF00551">
    <property type="entry name" value="Formyl_trans_N"/>
    <property type="match status" value="1"/>
</dbReference>
<protein>
    <submittedName>
        <fullName evidence="2">Formyltransferase family protein</fullName>
    </submittedName>
</protein>
<dbReference type="SUPFAM" id="SSF53328">
    <property type="entry name" value="Formyltransferase"/>
    <property type="match status" value="1"/>
</dbReference>
<dbReference type="EMBL" id="JBHULH010000008">
    <property type="protein sequence ID" value="MFD2568085.1"/>
    <property type="molecule type" value="Genomic_DNA"/>
</dbReference>